<dbReference type="SMART" id="SM01011">
    <property type="entry name" value="AMP_N"/>
    <property type="match status" value="1"/>
</dbReference>
<comment type="catalytic activity">
    <reaction evidence="1">
        <text>Release of any N-terminal amino acid, including proline, that is linked to proline, even from a dipeptide or tripeptide.</text>
        <dbReference type="EC" id="3.4.11.9"/>
    </reaction>
</comment>
<keyword evidence="8" id="KW-0482">Metalloprotease</keyword>
<keyword evidence="6" id="KW-0479">Metal-binding</keyword>
<dbReference type="InterPro" id="IPR052433">
    <property type="entry name" value="X-Pro_dipept-like"/>
</dbReference>
<evidence type="ECO:0000256" key="5">
    <source>
        <dbReference type="ARBA" id="ARBA00022670"/>
    </source>
</evidence>
<sequence>MLPYRTRRARLIAQMHQHGGGVAVIPTAPEVMRNNDVEYPFRHDSYVHYLSGIAEPEALIVLVAGAQPRAILFCRDNDPEHAIWHGARRSPHEEGVHFGFDEAFPVAALDEHMPALLAGAPALFAALGRNAAFDERLHGWLRGVRKAGRSGVRAPARIDDVHMLLDEMRLFKDDGELAIMRRAAAVSAEAHLRAMRMARAGQAEYQVEAELLYEFHRQGAAAPAYPSIVAAGANACVLHHNPGRALLREGELLLIDAGCELDSYAADITRTFPVSGRFSPVQRRLYQIVLDAQLAAIDAVRPGAHVMAPHEAAVRILAQGMLDTGLLRAGQAGALDDVIDSGAWRQFFMCKTSHWLGMDVHDVGSYREPGSDAWRILHPGMTLTVEPGLYIRPAAGVPEQYWHIGIRIEDDVAVMPGGREVMSAGVPKEVDQLEALLR</sequence>
<dbReference type="Gene3D" id="3.90.230.10">
    <property type="entry name" value="Creatinase/methionine aminopeptidase superfamily"/>
    <property type="match status" value="1"/>
</dbReference>
<dbReference type="InterPro" id="IPR029149">
    <property type="entry name" value="Creatin/AminoP/Spt16_N"/>
</dbReference>
<dbReference type="InterPro" id="IPR000994">
    <property type="entry name" value="Pept_M24"/>
</dbReference>
<gene>
    <name evidence="11" type="ORF">F1609_24535</name>
</gene>
<evidence type="ECO:0000313" key="11">
    <source>
        <dbReference type="EMBL" id="NHZ43319.1"/>
    </source>
</evidence>
<dbReference type="RefSeq" id="WP_167079326.1">
    <property type="nucleotide sequence ID" value="NZ_VVIW01000018.1"/>
</dbReference>
<dbReference type="EMBL" id="VVIW01000018">
    <property type="protein sequence ID" value="NHZ43319.1"/>
    <property type="molecule type" value="Genomic_DNA"/>
</dbReference>
<evidence type="ECO:0000256" key="1">
    <source>
        <dbReference type="ARBA" id="ARBA00001424"/>
    </source>
</evidence>
<keyword evidence="5" id="KW-0645">Protease</keyword>
<dbReference type="SUPFAM" id="SSF55920">
    <property type="entry name" value="Creatinase/aminopeptidase"/>
    <property type="match status" value="1"/>
</dbReference>
<evidence type="ECO:0000256" key="2">
    <source>
        <dbReference type="ARBA" id="ARBA00001936"/>
    </source>
</evidence>
<organism evidence="11 12">
    <name type="scientific">Massilia aquatica</name>
    <dbReference type="NCBI Taxonomy" id="2609000"/>
    <lineage>
        <taxon>Bacteria</taxon>
        <taxon>Pseudomonadati</taxon>
        <taxon>Pseudomonadota</taxon>
        <taxon>Betaproteobacteria</taxon>
        <taxon>Burkholderiales</taxon>
        <taxon>Oxalobacteraceae</taxon>
        <taxon>Telluria group</taxon>
        <taxon>Massilia</taxon>
    </lineage>
</organism>
<dbReference type="CDD" id="cd01087">
    <property type="entry name" value="Prolidase"/>
    <property type="match status" value="1"/>
</dbReference>
<dbReference type="EC" id="3.4.11.9" evidence="4"/>
<evidence type="ECO:0000256" key="9">
    <source>
        <dbReference type="ARBA" id="ARBA00023211"/>
    </source>
</evidence>
<dbReference type="InterPro" id="IPR007865">
    <property type="entry name" value="Aminopep_P_N"/>
</dbReference>
<dbReference type="PANTHER" id="PTHR43226">
    <property type="entry name" value="XAA-PRO AMINOPEPTIDASE 3"/>
    <property type="match status" value="1"/>
</dbReference>
<evidence type="ECO:0000259" key="10">
    <source>
        <dbReference type="SMART" id="SM01011"/>
    </source>
</evidence>
<evidence type="ECO:0000256" key="6">
    <source>
        <dbReference type="ARBA" id="ARBA00022723"/>
    </source>
</evidence>
<dbReference type="PANTHER" id="PTHR43226:SF4">
    <property type="entry name" value="XAA-PRO AMINOPEPTIDASE 3"/>
    <property type="match status" value="1"/>
</dbReference>
<keyword evidence="9" id="KW-0464">Manganese</keyword>
<protein>
    <recommendedName>
        <fullName evidence="4">Xaa-Pro aminopeptidase</fullName>
        <ecNumber evidence="4">3.4.11.9</ecNumber>
    </recommendedName>
</protein>
<dbReference type="Gene3D" id="3.40.350.10">
    <property type="entry name" value="Creatinase/prolidase N-terminal domain"/>
    <property type="match status" value="1"/>
</dbReference>
<feature type="domain" description="Aminopeptidase P N-terminal" evidence="10">
    <location>
        <begin position="1"/>
        <end position="134"/>
    </location>
</feature>
<reference evidence="11 12" key="1">
    <citation type="submission" date="2019-09" db="EMBL/GenBank/DDBJ databases">
        <title>Taxonomy of Antarctic Massilia spp.: description of Massilia rubra sp. nov., Massilia aquatica sp. nov., Massilia mucilaginosa sp. nov., Massilia frigida sp. nov. isolated from streams, lakes and regoliths.</title>
        <authorList>
            <person name="Holochova P."/>
            <person name="Sedlacek I."/>
            <person name="Kralova S."/>
            <person name="Maslanova I."/>
            <person name="Busse H.-J."/>
            <person name="Stankova E."/>
            <person name="Vrbovska V."/>
            <person name="Kovarovic V."/>
            <person name="Bartak M."/>
            <person name="Svec P."/>
            <person name="Pantucek R."/>
        </authorList>
    </citation>
    <scope>NUCLEOTIDE SEQUENCE [LARGE SCALE GENOMIC DNA]</scope>
    <source>
        <strain evidence="11 12">CCM 8693</strain>
    </source>
</reference>
<dbReference type="Pfam" id="PF05195">
    <property type="entry name" value="AMP_N"/>
    <property type="match status" value="1"/>
</dbReference>
<evidence type="ECO:0000256" key="7">
    <source>
        <dbReference type="ARBA" id="ARBA00022801"/>
    </source>
</evidence>
<dbReference type="Proteomes" id="UP000819052">
    <property type="component" value="Unassembled WGS sequence"/>
</dbReference>
<keyword evidence="7" id="KW-0378">Hydrolase</keyword>
<proteinExistence type="inferred from homology"/>
<dbReference type="InterPro" id="IPR036005">
    <property type="entry name" value="Creatinase/aminopeptidase-like"/>
</dbReference>
<evidence type="ECO:0000313" key="12">
    <source>
        <dbReference type="Proteomes" id="UP000819052"/>
    </source>
</evidence>
<dbReference type="SUPFAM" id="SSF53092">
    <property type="entry name" value="Creatinase/prolidase N-terminal domain"/>
    <property type="match status" value="1"/>
</dbReference>
<accession>A0ABX0M815</accession>
<keyword evidence="12" id="KW-1185">Reference proteome</keyword>
<evidence type="ECO:0000256" key="3">
    <source>
        <dbReference type="ARBA" id="ARBA00008766"/>
    </source>
</evidence>
<dbReference type="Pfam" id="PF00557">
    <property type="entry name" value="Peptidase_M24"/>
    <property type="match status" value="1"/>
</dbReference>
<name>A0ABX0M815_9BURK</name>
<comment type="similarity">
    <text evidence="3">Belongs to the peptidase M24B family.</text>
</comment>
<evidence type="ECO:0000256" key="8">
    <source>
        <dbReference type="ARBA" id="ARBA00023049"/>
    </source>
</evidence>
<comment type="cofactor">
    <cofactor evidence="2">
        <name>Mn(2+)</name>
        <dbReference type="ChEBI" id="CHEBI:29035"/>
    </cofactor>
</comment>
<evidence type="ECO:0000256" key="4">
    <source>
        <dbReference type="ARBA" id="ARBA00012574"/>
    </source>
</evidence>
<comment type="caution">
    <text evidence="11">The sequence shown here is derived from an EMBL/GenBank/DDBJ whole genome shotgun (WGS) entry which is preliminary data.</text>
</comment>